<dbReference type="Gene3D" id="1.10.439.10">
    <property type="entry name" value="Penicillin Amidohydrolase, domain 1"/>
    <property type="match status" value="1"/>
</dbReference>
<evidence type="ECO:0008006" key="3">
    <source>
        <dbReference type="Google" id="ProtNLM"/>
    </source>
</evidence>
<protein>
    <recommendedName>
        <fullName evidence="3">Acylase</fullName>
    </recommendedName>
</protein>
<dbReference type="SUPFAM" id="SSF56235">
    <property type="entry name" value="N-terminal nucleophile aminohydrolases (Ntn hydrolases)"/>
    <property type="match status" value="1"/>
</dbReference>
<comment type="caution">
    <text evidence="2">The sequence shown here is derived from an EMBL/GenBank/DDBJ whole genome shotgun (WGS) entry which is preliminary data.</text>
</comment>
<dbReference type="InterPro" id="IPR029055">
    <property type="entry name" value="Ntn_hydrolases_N"/>
</dbReference>
<dbReference type="InterPro" id="IPR023343">
    <property type="entry name" value="Penicillin_amidase_dom1"/>
</dbReference>
<proteinExistence type="inferred from homology"/>
<dbReference type="AlphaFoldDB" id="X1LNQ2"/>
<comment type="similarity">
    <text evidence="1">Belongs to the peptidase S45 family.</text>
</comment>
<reference evidence="2" key="1">
    <citation type="journal article" date="2014" name="Front. Microbiol.">
        <title>High frequency of phylogenetically diverse reductive dehalogenase-homologous genes in deep subseafloor sedimentary metagenomes.</title>
        <authorList>
            <person name="Kawai M."/>
            <person name="Futagami T."/>
            <person name="Toyoda A."/>
            <person name="Takaki Y."/>
            <person name="Nishi S."/>
            <person name="Hori S."/>
            <person name="Arai W."/>
            <person name="Tsubouchi T."/>
            <person name="Morono Y."/>
            <person name="Uchiyama I."/>
            <person name="Ito T."/>
            <person name="Fujiyama A."/>
            <person name="Inagaki F."/>
            <person name="Takami H."/>
        </authorList>
    </citation>
    <scope>NUCLEOTIDE SEQUENCE</scope>
    <source>
        <strain evidence="2">Expedition CK06-06</strain>
    </source>
</reference>
<dbReference type="EMBL" id="BARV01019853">
    <property type="protein sequence ID" value="GAI20738.1"/>
    <property type="molecule type" value="Genomic_DNA"/>
</dbReference>
<dbReference type="GO" id="GO:0017000">
    <property type="term" value="P:antibiotic biosynthetic process"/>
    <property type="evidence" value="ECO:0007669"/>
    <property type="project" value="InterPro"/>
</dbReference>
<dbReference type="GO" id="GO:0016811">
    <property type="term" value="F:hydrolase activity, acting on carbon-nitrogen (but not peptide) bonds, in linear amides"/>
    <property type="evidence" value="ECO:0007669"/>
    <property type="project" value="InterPro"/>
</dbReference>
<name>X1LNQ2_9ZZZZ</name>
<gene>
    <name evidence="2" type="ORF">S06H3_33283</name>
</gene>
<evidence type="ECO:0000313" key="2">
    <source>
        <dbReference type="EMBL" id="GAI20738.1"/>
    </source>
</evidence>
<dbReference type="InterPro" id="IPR002692">
    <property type="entry name" value="S45"/>
</dbReference>
<dbReference type="PANTHER" id="PTHR34218">
    <property type="entry name" value="PEPTIDASE S45 PENICILLIN AMIDASE"/>
    <property type="match status" value="1"/>
</dbReference>
<evidence type="ECO:0000256" key="1">
    <source>
        <dbReference type="ARBA" id="ARBA00006586"/>
    </source>
</evidence>
<sequence length="163" mass="19076">MKKILFLLLIPFVGNAQNFTAQEIARWEARAKQVTIIEDNWGIPHIYGKKDADAVFGLLYTQCQQNFSRVERNYLEIMGRLSEIEGERRIYDDLQMRLIYDSVGAKADFLKSPQWFKDLLNAFADGVNYYLYKHPNIKPLVLNRFEPWFPLMYTDGSISPTQT</sequence>
<feature type="non-terminal residue" evidence="2">
    <location>
        <position position="163"/>
    </location>
</feature>
<organism evidence="2">
    <name type="scientific">marine sediment metagenome</name>
    <dbReference type="NCBI Taxonomy" id="412755"/>
    <lineage>
        <taxon>unclassified sequences</taxon>
        <taxon>metagenomes</taxon>
        <taxon>ecological metagenomes</taxon>
    </lineage>
</organism>
<dbReference type="PANTHER" id="PTHR34218:SF4">
    <property type="entry name" value="ACYL-HOMOSERINE LACTONE ACYLASE QUIP"/>
    <property type="match status" value="1"/>
</dbReference>
<dbReference type="Pfam" id="PF01804">
    <property type="entry name" value="Penicil_amidase"/>
    <property type="match status" value="1"/>
</dbReference>
<accession>X1LNQ2</accession>